<dbReference type="Pfam" id="PF02563">
    <property type="entry name" value="Poly_export"/>
    <property type="match status" value="1"/>
</dbReference>
<dbReference type="AlphaFoldDB" id="I9GSH5"/>
<dbReference type="PANTHER" id="PTHR33619">
    <property type="entry name" value="POLYSACCHARIDE EXPORT PROTEIN GFCE-RELATED"/>
    <property type="match status" value="1"/>
</dbReference>
<dbReference type="RefSeq" id="WP_007485621.1">
    <property type="nucleotide sequence ID" value="NZ_JH724314.1"/>
</dbReference>
<feature type="chain" id="PRO_5003720924" description="Polysaccharide export protein N-terminal domain-containing protein" evidence="3">
    <location>
        <begin position="23"/>
        <end position="274"/>
    </location>
</feature>
<evidence type="ECO:0000313" key="6">
    <source>
        <dbReference type="Proteomes" id="UP000003089"/>
    </source>
</evidence>
<sequence>MSKLFFRDSKFLVLIFALTLFASCKTPHSITYFQNTKNDTEIRSIISDSSSYEITIRPADLLTITVSSIDPNAVAIFNLPATTYLTPGNTELSTTPVMQTYLVDTHGNIDFPVLGRIKASGLTRIELADYIKEKVKVYVKEPLVNVQIINFKISVLGEVNAPGTKSVSGERITILDAISLAGDLTINGMRNNALLIRENGMKKDFYRFDLTSSDLFSSPYFYLKQNDIIYIEPNEAKQNSSKIDSRKQFNISVASTITSVVATIASLCIALFIK</sequence>
<dbReference type="InterPro" id="IPR049712">
    <property type="entry name" value="Poly_export"/>
</dbReference>
<organism evidence="5 6">
    <name type="scientific">Bacteroides nordii CL02T12C05</name>
    <dbReference type="NCBI Taxonomy" id="997884"/>
    <lineage>
        <taxon>Bacteria</taxon>
        <taxon>Pseudomonadati</taxon>
        <taxon>Bacteroidota</taxon>
        <taxon>Bacteroidia</taxon>
        <taxon>Bacteroidales</taxon>
        <taxon>Bacteroidaceae</taxon>
        <taxon>Bacteroides</taxon>
    </lineage>
</organism>
<dbReference type="PANTHER" id="PTHR33619:SF3">
    <property type="entry name" value="POLYSACCHARIDE EXPORT PROTEIN GFCE-RELATED"/>
    <property type="match status" value="1"/>
</dbReference>
<evidence type="ECO:0000256" key="3">
    <source>
        <dbReference type="SAM" id="SignalP"/>
    </source>
</evidence>
<accession>I9GSH5</accession>
<evidence type="ECO:0000256" key="1">
    <source>
        <dbReference type="ARBA" id="ARBA00022729"/>
    </source>
</evidence>
<protein>
    <recommendedName>
        <fullName evidence="4">Polysaccharide export protein N-terminal domain-containing protein</fullName>
    </recommendedName>
</protein>
<evidence type="ECO:0000256" key="2">
    <source>
        <dbReference type="SAM" id="Phobius"/>
    </source>
</evidence>
<gene>
    <name evidence="5" type="ORF">HMPREF1068_02538</name>
</gene>
<proteinExistence type="predicted"/>
<dbReference type="EMBL" id="AGXS01000016">
    <property type="protein sequence ID" value="EIY49979.1"/>
    <property type="molecule type" value="Genomic_DNA"/>
</dbReference>
<feature type="domain" description="Polysaccharide export protein N-terminal" evidence="4">
    <location>
        <begin position="50"/>
        <end position="148"/>
    </location>
</feature>
<dbReference type="STRING" id="997884.HMPREF1068_02538"/>
<evidence type="ECO:0000259" key="4">
    <source>
        <dbReference type="Pfam" id="PF02563"/>
    </source>
</evidence>
<comment type="caution">
    <text evidence="5">The sequence shown here is derived from an EMBL/GenBank/DDBJ whole genome shotgun (WGS) entry which is preliminary data.</text>
</comment>
<feature type="signal peptide" evidence="3">
    <location>
        <begin position="1"/>
        <end position="22"/>
    </location>
</feature>
<keyword evidence="2" id="KW-0472">Membrane</keyword>
<name>I9GSH5_9BACE</name>
<keyword evidence="1 3" id="KW-0732">Signal</keyword>
<keyword evidence="6" id="KW-1185">Reference proteome</keyword>
<dbReference type="eggNOG" id="COG1596">
    <property type="taxonomic scope" value="Bacteria"/>
</dbReference>
<keyword evidence="2" id="KW-0812">Transmembrane</keyword>
<feature type="transmembrane region" description="Helical" evidence="2">
    <location>
        <begin position="249"/>
        <end position="273"/>
    </location>
</feature>
<dbReference type="PROSITE" id="PS51257">
    <property type="entry name" value="PROKAR_LIPOPROTEIN"/>
    <property type="match status" value="1"/>
</dbReference>
<dbReference type="HOGENOM" id="CLU_038343_1_0_10"/>
<dbReference type="Gene3D" id="3.30.1950.10">
    <property type="entry name" value="wza like domain"/>
    <property type="match status" value="1"/>
</dbReference>
<keyword evidence="2" id="KW-1133">Transmembrane helix</keyword>
<dbReference type="InterPro" id="IPR003715">
    <property type="entry name" value="Poly_export_N"/>
</dbReference>
<dbReference type="GO" id="GO:0015159">
    <property type="term" value="F:polysaccharide transmembrane transporter activity"/>
    <property type="evidence" value="ECO:0007669"/>
    <property type="project" value="InterPro"/>
</dbReference>
<evidence type="ECO:0000313" key="5">
    <source>
        <dbReference type="EMBL" id="EIY49979.1"/>
    </source>
</evidence>
<dbReference type="Proteomes" id="UP000003089">
    <property type="component" value="Unassembled WGS sequence"/>
</dbReference>
<dbReference type="PATRIC" id="fig|997884.3.peg.2608"/>
<reference evidence="5 6" key="1">
    <citation type="submission" date="2012-02" db="EMBL/GenBank/DDBJ databases">
        <title>The Genome Sequence of Bacteroides nordii CL02T12C05.</title>
        <authorList>
            <consortium name="The Broad Institute Genome Sequencing Platform"/>
            <person name="Earl A."/>
            <person name="Ward D."/>
            <person name="Feldgarden M."/>
            <person name="Gevers D."/>
            <person name="Zitomersky N.L."/>
            <person name="Coyne M.J."/>
            <person name="Comstock L.E."/>
            <person name="Young S.K."/>
            <person name="Zeng Q."/>
            <person name="Gargeya S."/>
            <person name="Fitzgerald M."/>
            <person name="Haas B."/>
            <person name="Abouelleil A."/>
            <person name="Alvarado L."/>
            <person name="Arachchi H.M."/>
            <person name="Berlin A."/>
            <person name="Chapman S.B."/>
            <person name="Gearin G."/>
            <person name="Goldberg J."/>
            <person name="Griggs A."/>
            <person name="Gujja S."/>
            <person name="Hansen M."/>
            <person name="Heiman D."/>
            <person name="Howarth C."/>
            <person name="Larimer J."/>
            <person name="Lui A."/>
            <person name="MacDonald P.J.P."/>
            <person name="McCowen C."/>
            <person name="Montmayeur A."/>
            <person name="Murphy C."/>
            <person name="Neiman D."/>
            <person name="Pearson M."/>
            <person name="Priest M."/>
            <person name="Roberts A."/>
            <person name="Saif S."/>
            <person name="Shea T."/>
            <person name="Sisk P."/>
            <person name="Stolte C."/>
            <person name="Sykes S."/>
            <person name="Wortman J."/>
            <person name="Nusbaum C."/>
            <person name="Birren B."/>
        </authorList>
    </citation>
    <scope>NUCLEOTIDE SEQUENCE [LARGE SCALE GENOMIC DNA]</scope>
    <source>
        <strain evidence="5 6">CL02T12C05</strain>
    </source>
</reference>